<evidence type="ECO:0000313" key="3">
    <source>
        <dbReference type="Proteomes" id="UP001275440"/>
    </source>
</evidence>
<sequence length="122" mass="13189">MAAPGHGRATQRARSGRGRGPADRGGAQPTRRRRGRGGGLAAVLERRAAERGGVVRDVDADTTFGDRSVIAYTEVPEEFSTVRWFVVVDRGWQVAVGCQFLVGEWSGIGKECEQAVHTLVVR</sequence>
<dbReference type="Proteomes" id="UP001275440">
    <property type="component" value="Unassembled WGS sequence"/>
</dbReference>
<accession>A0ABU3WL98</accession>
<proteinExistence type="predicted"/>
<dbReference type="EMBL" id="WBMO01000001">
    <property type="protein sequence ID" value="MDV2474751.1"/>
    <property type="molecule type" value="Genomic_DNA"/>
</dbReference>
<evidence type="ECO:0000256" key="1">
    <source>
        <dbReference type="SAM" id="MobiDB-lite"/>
    </source>
</evidence>
<protein>
    <submittedName>
        <fullName evidence="2">Type VII secretion-associated protein</fullName>
    </submittedName>
</protein>
<organism evidence="2 3">
    <name type="scientific">Rhodococcus zopfii</name>
    <dbReference type="NCBI Taxonomy" id="43772"/>
    <lineage>
        <taxon>Bacteria</taxon>
        <taxon>Bacillati</taxon>
        <taxon>Actinomycetota</taxon>
        <taxon>Actinomycetes</taxon>
        <taxon>Mycobacteriales</taxon>
        <taxon>Nocardiaceae</taxon>
        <taxon>Rhodococcus</taxon>
    </lineage>
</organism>
<dbReference type="NCBIfam" id="TIGR03931">
    <property type="entry name" value="T7SS_Rv3446c"/>
    <property type="match status" value="1"/>
</dbReference>
<feature type="region of interest" description="Disordered" evidence="1">
    <location>
        <begin position="1"/>
        <end position="40"/>
    </location>
</feature>
<comment type="caution">
    <text evidence="2">The sequence shown here is derived from an EMBL/GenBank/DDBJ whole genome shotgun (WGS) entry which is preliminary data.</text>
</comment>
<name>A0ABU3WL98_9NOCA</name>
<gene>
    <name evidence="2" type="ORF">F8M49_03665</name>
</gene>
<evidence type="ECO:0000313" key="2">
    <source>
        <dbReference type="EMBL" id="MDV2474751.1"/>
    </source>
</evidence>
<dbReference type="InterPro" id="IPR023840">
    <property type="entry name" value="T7SS_Rv3446c"/>
</dbReference>
<reference evidence="2 3" key="1">
    <citation type="submission" date="2019-10" db="EMBL/GenBank/DDBJ databases">
        <title>Draft Genome Assembly of Rhodococcus zopfii DSM44189.</title>
        <authorList>
            <person name="Sutton J.M."/>
            <person name="Akob D.M."/>
            <person name="Bushman T.J."/>
        </authorList>
    </citation>
    <scope>NUCLEOTIDE SEQUENCE [LARGE SCALE GENOMIC DNA]</scope>
    <source>
        <strain evidence="2 3">DSM 44189</strain>
    </source>
</reference>
<keyword evidence="3" id="KW-1185">Reference proteome</keyword>